<organism evidence="1 2">
    <name type="scientific">Hibiscus sabdariffa</name>
    <name type="common">roselle</name>
    <dbReference type="NCBI Taxonomy" id="183260"/>
    <lineage>
        <taxon>Eukaryota</taxon>
        <taxon>Viridiplantae</taxon>
        <taxon>Streptophyta</taxon>
        <taxon>Embryophyta</taxon>
        <taxon>Tracheophyta</taxon>
        <taxon>Spermatophyta</taxon>
        <taxon>Magnoliopsida</taxon>
        <taxon>eudicotyledons</taxon>
        <taxon>Gunneridae</taxon>
        <taxon>Pentapetalae</taxon>
        <taxon>rosids</taxon>
        <taxon>malvids</taxon>
        <taxon>Malvales</taxon>
        <taxon>Malvaceae</taxon>
        <taxon>Malvoideae</taxon>
        <taxon>Hibiscus</taxon>
    </lineage>
</organism>
<name>A0ABR2CCJ8_9ROSI</name>
<keyword evidence="2" id="KW-1185">Reference proteome</keyword>
<reference evidence="1 2" key="1">
    <citation type="journal article" date="2024" name="G3 (Bethesda)">
        <title>Genome assembly of Hibiscus sabdariffa L. provides insights into metabolisms of medicinal natural products.</title>
        <authorList>
            <person name="Kim T."/>
        </authorList>
    </citation>
    <scope>NUCLEOTIDE SEQUENCE [LARGE SCALE GENOMIC DNA]</scope>
    <source>
        <strain evidence="1">TK-2024</strain>
        <tissue evidence="1">Old leaves</tissue>
    </source>
</reference>
<protein>
    <submittedName>
        <fullName evidence="1">Uncharacterized protein</fullName>
    </submittedName>
</protein>
<sequence length="79" mass="8741">MERVESALTRGKQKFKCIGSINLPDIWQAAPAIRGQAVQMLAIVTASSSPELMSECLIIGTYFAIYMTTEFNRESTVEP</sequence>
<dbReference type="Proteomes" id="UP001472677">
    <property type="component" value="Unassembled WGS sequence"/>
</dbReference>
<proteinExistence type="predicted"/>
<comment type="caution">
    <text evidence="1">The sequence shown here is derived from an EMBL/GenBank/DDBJ whole genome shotgun (WGS) entry which is preliminary data.</text>
</comment>
<accession>A0ABR2CCJ8</accession>
<evidence type="ECO:0000313" key="1">
    <source>
        <dbReference type="EMBL" id="KAK8517231.1"/>
    </source>
</evidence>
<dbReference type="EMBL" id="JBBPBM010000056">
    <property type="protein sequence ID" value="KAK8517231.1"/>
    <property type="molecule type" value="Genomic_DNA"/>
</dbReference>
<evidence type="ECO:0000313" key="2">
    <source>
        <dbReference type="Proteomes" id="UP001472677"/>
    </source>
</evidence>
<gene>
    <name evidence="1" type="ORF">V6N12_032427</name>
</gene>